<dbReference type="EMBL" id="ATDP01000093">
    <property type="protein sequence ID" value="EQB13840.1"/>
    <property type="molecule type" value="Genomic_DNA"/>
</dbReference>
<sequence length="275" mass="31398">MFYPDHDTVCTDAFSRFLGEYFTNLDLFFFVIHLVAKADDARVTASKALLTGESDPVKREQYERSIAQPDVMLDQLKKHSTVQSHNLTNGIVNAFQRYFSAIINSAALKRPDIIASSQTIKIEDILRFNKYKDLIEFIIDRKINELSYGGLVDMERYFSDRLGVRMFPDDRQRDLLRLFVEVRNINVHNGGVVNDIFISRVGAVEGFVYAKGKTFHVDMDALVTLSENAMRVAMHIDATVSAKFGLLRKAHRSWKRSRKVATKVEPEILDDGIAQ</sequence>
<dbReference type="eggNOG" id="ENOG5032BXN">
    <property type="taxonomic scope" value="Bacteria"/>
</dbReference>
<proteinExistence type="predicted"/>
<evidence type="ECO:0000313" key="2">
    <source>
        <dbReference type="Proteomes" id="UP000015531"/>
    </source>
</evidence>
<name>T0IPX1_9SPHN</name>
<evidence type="ECO:0000313" key="1">
    <source>
        <dbReference type="EMBL" id="EQB13840.1"/>
    </source>
</evidence>
<organism evidence="1 2">
    <name type="scientific">Sphingobium lactosutens DS20</name>
    <dbReference type="NCBI Taxonomy" id="1331060"/>
    <lineage>
        <taxon>Bacteria</taxon>
        <taxon>Pseudomonadati</taxon>
        <taxon>Pseudomonadota</taxon>
        <taxon>Alphaproteobacteria</taxon>
        <taxon>Sphingomonadales</taxon>
        <taxon>Sphingomonadaceae</taxon>
        <taxon>Sphingobium</taxon>
    </lineage>
</organism>
<reference evidence="1 2" key="1">
    <citation type="journal article" date="2013" name="Genome Announc.">
        <title>Draft Genome Sequence of Sphingobium lactosutens Strain DS20T, Isolated from a Hexachlorocyclohexane Dumpsite.</title>
        <authorList>
            <person name="Kumar R."/>
            <person name="Dwivedi V."/>
            <person name="Negi V."/>
            <person name="Khurana J.P."/>
            <person name="Lal R."/>
        </authorList>
    </citation>
    <scope>NUCLEOTIDE SEQUENCE [LARGE SCALE GENOMIC DNA]</scope>
    <source>
        <strain evidence="1 2">DS20</strain>
    </source>
</reference>
<protein>
    <recommendedName>
        <fullName evidence="3">RiboL-PSP-HEPN domain-containing protein</fullName>
    </recommendedName>
</protein>
<keyword evidence="2" id="KW-1185">Reference proteome</keyword>
<evidence type="ECO:0008006" key="3">
    <source>
        <dbReference type="Google" id="ProtNLM"/>
    </source>
</evidence>
<accession>T0IPX1</accession>
<dbReference type="Proteomes" id="UP000015531">
    <property type="component" value="Unassembled WGS sequence"/>
</dbReference>
<dbReference type="AlphaFoldDB" id="T0IPX1"/>
<gene>
    <name evidence="1" type="ORF">RLDS_15030</name>
</gene>
<comment type="caution">
    <text evidence="1">The sequence shown here is derived from an EMBL/GenBank/DDBJ whole genome shotgun (WGS) entry which is preliminary data.</text>
</comment>